<dbReference type="InterPro" id="IPR015300">
    <property type="entry name" value="DNA-bd_pseudobarrel_sf"/>
</dbReference>
<keyword evidence="8" id="KW-1185">Reference proteome</keyword>
<evidence type="ECO:0000313" key="7">
    <source>
        <dbReference type="EMBL" id="GKU93936.1"/>
    </source>
</evidence>
<comment type="subcellular location">
    <subcellularLocation>
        <location evidence="1">Nucleus</location>
    </subcellularLocation>
</comment>
<evidence type="ECO:0000256" key="4">
    <source>
        <dbReference type="ARBA" id="ARBA00023163"/>
    </source>
</evidence>
<proteinExistence type="predicted"/>
<dbReference type="GO" id="GO:0003700">
    <property type="term" value="F:DNA-binding transcription factor activity"/>
    <property type="evidence" value="ECO:0007669"/>
    <property type="project" value="InterPro"/>
</dbReference>
<dbReference type="Gene3D" id="2.40.330.10">
    <property type="entry name" value="DNA-binding pseudobarrel domain"/>
    <property type="match status" value="1"/>
</dbReference>
<feature type="domain" description="TF-B3" evidence="6">
    <location>
        <begin position="65"/>
        <end position="133"/>
    </location>
</feature>
<protein>
    <recommendedName>
        <fullName evidence="6">TF-B3 domain-containing protein</fullName>
    </recommendedName>
</protein>
<dbReference type="InterPro" id="IPR044800">
    <property type="entry name" value="LEC2-like"/>
</dbReference>
<dbReference type="PROSITE" id="PS50863">
    <property type="entry name" value="B3"/>
    <property type="match status" value="1"/>
</dbReference>
<dbReference type="SMART" id="SM01019">
    <property type="entry name" value="B3"/>
    <property type="match status" value="1"/>
</dbReference>
<dbReference type="PANTHER" id="PTHR31140">
    <property type="entry name" value="B3 DOMAIN-CONTAINING TRANSCRIPTION FACTOR ABI3"/>
    <property type="match status" value="1"/>
</dbReference>
<dbReference type="PANTHER" id="PTHR31140:SF145">
    <property type="entry name" value="TF-B3 DOMAIN-CONTAINING PROTEIN"/>
    <property type="match status" value="1"/>
</dbReference>
<organism evidence="7 8">
    <name type="scientific">Rubroshorea leprosula</name>
    <dbReference type="NCBI Taxonomy" id="152421"/>
    <lineage>
        <taxon>Eukaryota</taxon>
        <taxon>Viridiplantae</taxon>
        <taxon>Streptophyta</taxon>
        <taxon>Embryophyta</taxon>
        <taxon>Tracheophyta</taxon>
        <taxon>Spermatophyta</taxon>
        <taxon>Magnoliopsida</taxon>
        <taxon>eudicotyledons</taxon>
        <taxon>Gunneridae</taxon>
        <taxon>Pentapetalae</taxon>
        <taxon>rosids</taxon>
        <taxon>malvids</taxon>
        <taxon>Malvales</taxon>
        <taxon>Dipterocarpaceae</taxon>
        <taxon>Rubroshorea</taxon>
    </lineage>
</organism>
<evidence type="ECO:0000256" key="3">
    <source>
        <dbReference type="ARBA" id="ARBA00023125"/>
    </source>
</evidence>
<dbReference type="Pfam" id="PF02362">
    <property type="entry name" value="B3"/>
    <property type="match status" value="1"/>
</dbReference>
<dbReference type="GO" id="GO:0005634">
    <property type="term" value="C:nucleus"/>
    <property type="evidence" value="ECO:0007669"/>
    <property type="project" value="UniProtKB-SubCell"/>
</dbReference>
<evidence type="ECO:0000256" key="5">
    <source>
        <dbReference type="ARBA" id="ARBA00023242"/>
    </source>
</evidence>
<evidence type="ECO:0000259" key="6">
    <source>
        <dbReference type="PROSITE" id="PS50863"/>
    </source>
</evidence>
<accession>A0AAV5I8G2</accession>
<gene>
    <name evidence="7" type="ORF">SLEP1_g7487</name>
</gene>
<keyword evidence="3" id="KW-0238">DNA-binding</keyword>
<keyword evidence="5" id="KW-0539">Nucleus</keyword>
<evidence type="ECO:0000313" key="8">
    <source>
        <dbReference type="Proteomes" id="UP001054252"/>
    </source>
</evidence>
<keyword evidence="2" id="KW-0805">Transcription regulation</keyword>
<dbReference type="EMBL" id="BPVZ01000007">
    <property type="protein sequence ID" value="GKU93936.1"/>
    <property type="molecule type" value="Genomic_DNA"/>
</dbReference>
<dbReference type="Proteomes" id="UP001054252">
    <property type="component" value="Unassembled WGS sequence"/>
</dbReference>
<evidence type="ECO:0000256" key="2">
    <source>
        <dbReference type="ARBA" id="ARBA00023015"/>
    </source>
</evidence>
<reference evidence="7 8" key="1">
    <citation type="journal article" date="2021" name="Commun. Biol.">
        <title>The genome of Shorea leprosula (Dipterocarpaceae) highlights the ecological relevance of drought in aseasonal tropical rainforests.</title>
        <authorList>
            <person name="Ng K.K.S."/>
            <person name="Kobayashi M.J."/>
            <person name="Fawcett J.A."/>
            <person name="Hatakeyama M."/>
            <person name="Paape T."/>
            <person name="Ng C.H."/>
            <person name="Ang C.C."/>
            <person name="Tnah L.H."/>
            <person name="Lee C.T."/>
            <person name="Nishiyama T."/>
            <person name="Sese J."/>
            <person name="O'Brien M.J."/>
            <person name="Copetti D."/>
            <person name="Mohd Noor M.I."/>
            <person name="Ong R.C."/>
            <person name="Putra M."/>
            <person name="Sireger I.Z."/>
            <person name="Indrioko S."/>
            <person name="Kosugi Y."/>
            <person name="Izuno A."/>
            <person name="Isagi Y."/>
            <person name="Lee S.L."/>
            <person name="Shimizu K.K."/>
        </authorList>
    </citation>
    <scope>NUCLEOTIDE SEQUENCE [LARGE SCALE GENOMIC DNA]</scope>
    <source>
        <strain evidence="7">214</strain>
    </source>
</reference>
<dbReference type="GO" id="GO:0003677">
    <property type="term" value="F:DNA binding"/>
    <property type="evidence" value="ECO:0007669"/>
    <property type="project" value="UniProtKB-KW"/>
</dbReference>
<name>A0AAV5I8G2_9ROSI</name>
<sequence length="155" mass="18233">MYYMKRPLMDSELCLACIWILTLGSIMQLFEKFLIQVDVERRLAVPTGTFRDHFELPRDRHYVDLLVKDSTGKVWTFRCSSRQTGNHPKPVFSAGWLDFVRIKGLQINDQVVFHKRRDDASEAEFKIEVKRRISSLMGKDIWVDVEQVGYYRSGN</sequence>
<dbReference type="InterPro" id="IPR003340">
    <property type="entry name" value="B3_DNA-bd"/>
</dbReference>
<keyword evidence="4" id="KW-0804">Transcription</keyword>
<evidence type="ECO:0000256" key="1">
    <source>
        <dbReference type="ARBA" id="ARBA00004123"/>
    </source>
</evidence>
<dbReference type="CDD" id="cd10017">
    <property type="entry name" value="B3_DNA"/>
    <property type="match status" value="1"/>
</dbReference>
<dbReference type="AlphaFoldDB" id="A0AAV5I8G2"/>
<comment type="caution">
    <text evidence="7">The sequence shown here is derived from an EMBL/GenBank/DDBJ whole genome shotgun (WGS) entry which is preliminary data.</text>
</comment>
<dbReference type="SUPFAM" id="SSF101936">
    <property type="entry name" value="DNA-binding pseudobarrel domain"/>
    <property type="match status" value="1"/>
</dbReference>